<dbReference type="NCBIfam" id="TIGR02822">
    <property type="entry name" value="adh_fam_2"/>
    <property type="match status" value="1"/>
</dbReference>
<name>A0A0F9TES4_9ZZZZ</name>
<dbReference type="InterPro" id="IPR020843">
    <property type="entry name" value="ER"/>
</dbReference>
<dbReference type="InterPro" id="IPR014187">
    <property type="entry name" value="ADH_Zn_typ-2"/>
</dbReference>
<organism evidence="7">
    <name type="scientific">marine sediment metagenome</name>
    <dbReference type="NCBI Taxonomy" id="412755"/>
    <lineage>
        <taxon>unclassified sequences</taxon>
        <taxon>metagenomes</taxon>
        <taxon>ecological metagenomes</taxon>
    </lineage>
</organism>
<dbReference type="InterPro" id="IPR013154">
    <property type="entry name" value="ADH-like_N"/>
</dbReference>
<dbReference type="GO" id="GO:0004022">
    <property type="term" value="F:alcohol dehydrogenase (NAD+) activity"/>
    <property type="evidence" value="ECO:0007669"/>
    <property type="project" value="TreeGrafter"/>
</dbReference>
<evidence type="ECO:0000313" key="7">
    <source>
        <dbReference type="EMBL" id="KKN47551.1"/>
    </source>
</evidence>
<comment type="cofactor">
    <cofactor evidence="1">
        <name>Zn(2+)</name>
        <dbReference type="ChEBI" id="CHEBI:29105"/>
    </cofactor>
</comment>
<sequence length="334" mass="36539">MKAMILKGFAPIDQNPLELVDLPIPEPGYEEILLRVKFCGICHTDLHTVEGELPGVKLPIIPGHQVVGVVEKVGKNTSRFKEGDRLGVAWLYSACGKCAFCLRENENLCETARFTGYHVNGGYAEYIVVPEKFAYAIPEIFSNEEGAPLLCAGIIGYRALRLSEIRPGQRLGLYGFGASAHVAIQVAGHWGCKVYVFTRSEEHSELASKLGAVWTGTSKDEPSTKMDSSIIFAPAGELVLDALSFLDKGGTLALAGIYMTPIPEMDYVKYLYHERTLRSVANATRQDGEELLRIAAEIPIRTTIQIFPLKEANKVLNLLKTGKISGAAVLRVSD</sequence>
<accession>A0A0F9TES4</accession>
<dbReference type="PANTHER" id="PTHR42940">
    <property type="entry name" value="ALCOHOL DEHYDROGENASE 1-RELATED"/>
    <property type="match status" value="1"/>
</dbReference>
<evidence type="ECO:0000256" key="3">
    <source>
        <dbReference type="ARBA" id="ARBA00022723"/>
    </source>
</evidence>
<dbReference type="InterPro" id="IPR036291">
    <property type="entry name" value="NAD(P)-bd_dom_sf"/>
</dbReference>
<evidence type="ECO:0000256" key="4">
    <source>
        <dbReference type="ARBA" id="ARBA00022833"/>
    </source>
</evidence>
<dbReference type="InterPro" id="IPR013149">
    <property type="entry name" value="ADH-like_C"/>
</dbReference>
<dbReference type="Gene3D" id="3.90.180.10">
    <property type="entry name" value="Medium-chain alcohol dehydrogenases, catalytic domain"/>
    <property type="match status" value="1"/>
</dbReference>
<evidence type="ECO:0000256" key="1">
    <source>
        <dbReference type="ARBA" id="ARBA00001947"/>
    </source>
</evidence>
<keyword evidence="4" id="KW-0862">Zinc</keyword>
<evidence type="ECO:0000259" key="6">
    <source>
        <dbReference type="SMART" id="SM00829"/>
    </source>
</evidence>
<dbReference type="InterPro" id="IPR011032">
    <property type="entry name" value="GroES-like_sf"/>
</dbReference>
<dbReference type="SMART" id="SM00829">
    <property type="entry name" value="PKS_ER"/>
    <property type="match status" value="1"/>
</dbReference>
<dbReference type="AlphaFoldDB" id="A0A0F9TES4"/>
<dbReference type="EMBL" id="LAZR01001270">
    <property type="protein sequence ID" value="KKN47551.1"/>
    <property type="molecule type" value="Genomic_DNA"/>
</dbReference>
<gene>
    <name evidence="7" type="ORF">LCGC14_0661870</name>
</gene>
<evidence type="ECO:0000256" key="2">
    <source>
        <dbReference type="ARBA" id="ARBA00008072"/>
    </source>
</evidence>
<dbReference type="SUPFAM" id="SSF50129">
    <property type="entry name" value="GroES-like"/>
    <property type="match status" value="1"/>
</dbReference>
<dbReference type="PANTHER" id="PTHR42940:SF8">
    <property type="entry name" value="VACUOLAR PROTEIN SORTING-ASSOCIATED PROTEIN 11"/>
    <property type="match status" value="1"/>
</dbReference>
<comment type="similarity">
    <text evidence="2">Belongs to the zinc-containing alcohol dehydrogenase family.</text>
</comment>
<dbReference type="Pfam" id="PF08240">
    <property type="entry name" value="ADH_N"/>
    <property type="match status" value="1"/>
</dbReference>
<keyword evidence="3" id="KW-0479">Metal-binding</keyword>
<dbReference type="CDD" id="cd08298">
    <property type="entry name" value="CAD2"/>
    <property type="match status" value="1"/>
</dbReference>
<dbReference type="GO" id="GO:0046872">
    <property type="term" value="F:metal ion binding"/>
    <property type="evidence" value="ECO:0007669"/>
    <property type="project" value="UniProtKB-KW"/>
</dbReference>
<reference evidence="7" key="1">
    <citation type="journal article" date="2015" name="Nature">
        <title>Complex archaea that bridge the gap between prokaryotes and eukaryotes.</title>
        <authorList>
            <person name="Spang A."/>
            <person name="Saw J.H."/>
            <person name="Jorgensen S.L."/>
            <person name="Zaremba-Niedzwiedzka K."/>
            <person name="Martijn J."/>
            <person name="Lind A.E."/>
            <person name="van Eijk R."/>
            <person name="Schleper C."/>
            <person name="Guy L."/>
            <person name="Ettema T.J."/>
        </authorList>
    </citation>
    <scope>NUCLEOTIDE SEQUENCE</scope>
</reference>
<feature type="domain" description="Enoyl reductase (ER)" evidence="6">
    <location>
        <begin position="13"/>
        <end position="330"/>
    </location>
</feature>
<dbReference type="SUPFAM" id="SSF51735">
    <property type="entry name" value="NAD(P)-binding Rossmann-fold domains"/>
    <property type="match status" value="1"/>
</dbReference>
<proteinExistence type="inferred from homology"/>
<protein>
    <recommendedName>
        <fullName evidence="6">Enoyl reductase (ER) domain-containing protein</fullName>
    </recommendedName>
</protein>
<dbReference type="Gene3D" id="3.40.50.720">
    <property type="entry name" value="NAD(P)-binding Rossmann-like Domain"/>
    <property type="match status" value="1"/>
</dbReference>
<evidence type="ECO:0000256" key="5">
    <source>
        <dbReference type="ARBA" id="ARBA00023002"/>
    </source>
</evidence>
<comment type="caution">
    <text evidence="7">The sequence shown here is derived from an EMBL/GenBank/DDBJ whole genome shotgun (WGS) entry which is preliminary data.</text>
</comment>
<dbReference type="Pfam" id="PF00107">
    <property type="entry name" value="ADH_zinc_N"/>
    <property type="match status" value="1"/>
</dbReference>
<keyword evidence="5" id="KW-0560">Oxidoreductase</keyword>
<dbReference type="GO" id="GO:0005737">
    <property type="term" value="C:cytoplasm"/>
    <property type="evidence" value="ECO:0007669"/>
    <property type="project" value="TreeGrafter"/>
</dbReference>